<feature type="compositionally biased region" description="Polar residues" evidence="1">
    <location>
        <begin position="44"/>
        <end position="59"/>
    </location>
</feature>
<comment type="caution">
    <text evidence="2">The sequence shown here is derived from an EMBL/GenBank/DDBJ whole genome shotgun (WGS) entry which is preliminary data.</text>
</comment>
<dbReference type="Proteomes" id="UP000310158">
    <property type="component" value="Unassembled WGS sequence"/>
</dbReference>
<organism evidence="2 3">
    <name type="scientific">Bondarzewia mesenterica</name>
    <dbReference type="NCBI Taxonomy" id="1095465"/>
    <lineage>
        <taxon>Eukaryota</taxon>
        <taxon>Fungi</taxon>
        <taxon>Dikarya</taxon>
        <taxon>Basidiomycota</taxon>
        <taxon>Agaricomycotina</taxon>
        <taxon>Agaricomycetes</taxon>
        <taxon>Russulales</taxon>
        <taxon>Bondarzewiaceae</taxon>
        <taxon>Bondarzewia</taxon>
    </lineage>
</organism>
<dbReference type="EMBL" id="SGPL01000167">
    <property type="protein sequence ID" value="THH16243.1"/>
    <property type="molecule type" value="Genomic_DNA"/>
</dbReference>
<evidence type="ECO:0000256" key="1">
    <source>
        <dbReference type="SAM" id="MobiDB-lite"/>
    </source>
</evidence>
<name>A0A4V3XF58_9AGAM</name>
<protein>
    <submittedName>
        <fullName evidence="2">Uncharacterized protein</fullName>
    </submittedName>
</protein>
<dbReference type="AlphaFoldDB" id="A0A4V3XF58"/>
<sequence>MRTPGTQTWRMDAEDVGIYVRPGNQGSFIAHCQSCRGAPNELSTRMKLTTDRPTNQNQRSSKHSKRKPLRCVDAMGGLDLRHDLSSLTYK</sequence>
<gene>
    <name evidence="2" type="ORF">EW146_g4370</name>
</gene>
<accession>A0A4V3XF58</accession>
<proteinExistence type="predicted"/>
<feature type="compositionally biased region" description="Basic residues" evidence="1">
    <location>
        <begin position="60"/>
        <end position="69"/>
    </location>
</feature>
<evidence type="ECO:0000313" key="2">
    <source>
        <dbReference type="EMBL" id="THH16243.1"/>
    </source>
</evidence>
<reference evidence="2 3" key="1">
    <citation type="submission" date="2019-02" db="EMBL/GenBank/DDBJ databases">
        <title>Genome sequencing of the rare red list fungi Bondarzewia mesenterica.</title>
        <authorList>
            <person name="Buettner E."/>
            <person name="Kellner H."/>
        </authorList>
    </citation>
    <scope>NUCLEOTIDE SEQUENCE [LARGE SCALE GENOMIC DNA]</scope>
    <source>
        <strain evidence="2 3">DSM 108281</strain>
    </source>
</reference>
<feature type="region of interest" description="Disordered" evidence="1">
    <location>
        <begin position="44"/>
        <end position="69"/>
    </location>
</feature>
<evidence type="ECO:0000313" key="3">
    <source>
        <dbReference type="Proteomes" id="UP000310158"/>
    </source>
</evidence>
<keyword evidence="3" id="KW-1185">Reference proteome</keyword>